<dbReference type="EMBL" id="QXFL01000002">
    <property type="protein sequence ID" value="RIV87831.1"/>
    <property type="molecule type" value="Genomic_DNA"/>
</dbReference>
<sequence length="302" mass="32853">MTIAITGGTGFVGRAVLDQAATRGRAARALARREQDARDGVSWIKGDLSSHDALDRLMQGATAVIHIAGVVNAPDAEGFFEGNAQGTRNVVAAAQRGGVRRFVHVSSLAAREPDLSLYGQSKRQAEHFLEDSDLDWTIVRPPAVYGPRDTEIFELFKAARWGLLPMPPAGRTSIIHVDDLARLLLDLVDSPADSQPRVLEPDDGKDGGWSHKQLAHAIGAAMGKSVWAPHVPRGVLMGAARLDRLLRGDRAKLTLDRASYMAHPDWTSSPDRAVPARLWSPQIGTKDGLAETARWYKVNNWL</sequence>
<name>A0A418NUY7_9SPHN</name>
<dbReference type="AlphaFoldDB" id="A0A418NUY7"/>
<dbReference type="InterPro" id="IPR016040">
    <property type="entry name" value="NAD(P)-bd_dom"/>
</dbReference>
<protein>
    <submittedName>
        <fullName evidence="2">NAD-dependent epimerase/dehydratase family protein</fullName>
    </submittedName>
</protein>
<dbReference type="OrthoDB" id="9814124at2"/>
<dbReference type="GO" id="GO:0004029">
    <property type="term" value="F:aldehyde dehydrogenase (NAD+) activity"/>
    <property type="evidence" value="ECO:0007669"/>
    <property type="project" value="TreeGrafter"/>
</dbReference>
<evidence type="ECO:0000313" key="3">
    <source>
        <dbReference type="Proteomes" id="UP000286576"/>
    </source>
</evidence>
<evidence type="ECO:0000313" key="2">
    <source>
        <dbReference type="EMBL" id="RIV87831.1"/>
    </source>
</evidence>
<dbReference type="Gene3D" id="3.40.50.720">
    <property type="entry name" value="NAD(P)-binding Rossmann-like Domain"/>
    <property type="match status" value="1"/>
</dbReference>
<dbReference type="RefSeq" id="WP_119585636.1">
    <property type="nucleotide sequence ID" value="NZ_CAWODQ010000012.1"/>
</dbReference>
<dbReference type="Pfam" id="PF13460">
    <property type="entry name" value="NAD_binding_10"/>
    <property type="match status" value="1"/>
</dbReference>
<evidence type="ECO:0000259" key="1">
    <source>
        <dbReference type="Pfam" id="PF13460"/>
    </source>
</evidence>
<organism evidence="2 3">
    <name type="scientific">Aurantiacibacter zhengii</name>
    <dbReference type="NCBI Taxonomy" id="2307003"/>
    <lineage>
        <taxon>Bacteria</taxon>
        <taxon>Pseudomonadati</taxon>
        <taxon>Pseudomonadota</taxon>
        <taxon>Alphaproteobacteria</taxon>
        <taxon>Sphingomonadales</taxon>
        <taxon>Erythrobacteraceae</taxon>
        <taxon>Aurantiacibacter</taxon>
    </lineage>
</organism>
<comment type="caution">
    <text evidence="2">The sequence shown here is derived from an EMBL/GenBank/DDBJ whole genome shotgun (WGS) entry which is preliminary data.</text>
</comment>
<feature type="domain" description="NAD(P)-binding" evidence="1">
    <location>
        <begin position="7"/>
        <end position="190"/>
    </location>
</feature>
<dbReference type="InterPro" id="IPR051783">
    <property type="entry name" value="NAD(P)-dependent_oxidoreduct"/>
</dbReference>
<dbReference type="PANTHER" id="PTHR48079">
    <property type="entry name" value="PROTEIN YEEZ"/>
    <property type="match status" value="1"/>
</dbReference>
<reference evidence="2 3" key="1">
    <citation type="submission" date="2018-08" db="EMBL/GenBank/DDBJ databases">
        <title>Erythrobacter zhengii sp.nov., a bacterium isolated from deep-sea sediment.</title>
        <authorList>
            <person name="Fang C."/>
            <person name="Wu Y.-H."/>
            <person name="Sun C."/>
            <person name="Wang H."/>
            <person name="Cheng H."/>
            <person name="Meng F.-X."/>
            <person name="Wang C.-S."/>
            <person name="Xu X.-W."/>
        </authorList>
    </citation>
    <scope>NUCLEOTIDE SEQUENCE [LARGE SCALE GENOMIC DNA]</scope>
    <source>
        <strain evidence="2 3">V18</strain>
    </source>
</reference>
<proteinExistence type="predicted"/>
<dbReference type="PANTHER" id="PTHR48079:SF6">
    <property type="entry name" value="NAD(P)-BINDING DOMAIN-CONTAINING PROTEIN-RELATED"/>
    <property type="match status" value="1"/>
</dbReference>
<keyword evidence="3" id="KW-1185">Reference proteome</keyword>
<dbReference type="GO" id="GO:0005737">
    <property type="term" value="C:cytoplasm"/>
    <property type="evidence" value="ECO:0007669"/>
    <property type="project" value="TreeGrafter"/>
</dbReference>
<dbReference type="Proteomes" id="UP000286576">
    <property type="component" value="Unassembled WGS sequence"/>
</dbReference>
<gene>
    <name evidence="2" type="ORF">D2V07_05780</name>
</gene>
<dbReference type="SUPFAM" id="SSF51735">
    <property type="entry name" value="NAD(P)-binding Rossmann-fold domains"/>
    <property type="match status" value="1"/>
</dbReference>
<accession>A0A418NUY7</accession>
<dbReference type="InterPro" id="IPR036291">
    <property type="entry name" value="NAD(P)-bd_dom_sf"/>
</dbReference>